<dbReference type="GO" id="GO:0001405">
    <property type="term" value="C:PAM complex, Tim23 associated import motor"/>
    <property type="evidence" value="ECO:0007669"/>
    <property type="project" value="UniProtKB-UniRule"/>
</dbReference>
<keyword evidence="5 12" id="KW-0999">Mitochondrion inner membrane</keyword>
<dbReference type="Pfam" id="PF08566">
    <property type="entry name" value="Pam17"/>
    <property type="match status" value="1"/>
</dbReference>
<evidence type="ECO:0000256" key="3">
    <source>
        <dbReference type="ARBA" id="ARBA00022448"/>
    </source>
</evidence>
<protein>
    <recommendedName>
        <fullName evidence="12">Presequence translocated-associated motor subunit PAM17</fullName>
    </recommendedName>
</protein>
<keyword evidence="14" id="KW-1185">Reference proteome</keyword>
<evidence type="ECO:0000256" key="7">
    <source>
        <dbReference type="ARBA" id="ARBA00022946"/>
    </source>
</evidence>
<evidence type="ECO:0000256" key="8">
    <source>
        <dbReference type="ARBA" id="ARBA00022989"/>
    </source>
</evidence>
<keyword evidence="10 12" id="KW-0496">Mitochondrion</keyword>
<keyword evidence="4 12" id="KW-0812">Transmembrane</keyword>
<comment type="subcellular location">
    <subcellularLocation>
        <location evidence="1 12">Mitochondrion inner membrane</location>
        <topology evidence="1 12">Multi-pass membrane protein</topology>
    </subcellularLocation>
</comment>
<dbReference type="EMBL" id="CABFWN010000001">
    <property type="protein sequence ID" value="VUG15916.1"/>
    <property type="molecule type" value="Genomic_DNA"/>
</dbReference>
<dbReference type="PANTHER" id="PTHR28021:SF1">
    <property type="entry name" value="PRESEQUENCE TRANSLOCATED-ASSOCIATED MOTOR SUBUNIT PAM17, MITOCHONDRIAL"/>
    <property type="match status" value="1"/>
</dbReference>
<evidence type="ECO:0000256" key="1">
    <source>
        <dbReference type="ARBA" id="ARBA00004448"/>
    </source>
</evidence>
<accession>A0A7D9CUT3</accession>
<keyword evidence="7" id="KW-0809">Transit peptide</keyword>
<dbReference type="AlphaFoldDB" id="A0A7D9CUT3"/>
<evidence type="ECO:0000256" key="2">
    <source>
        <dbReference type="ARBA" id="ARBA00006837"/>
    </source>
</evidence>
<keyword evidence="8 12" id="KW-1133">Transmembrane helix</keyword>
<feature type="transmembrane region" description="Helical" evidence="12">
    <location>
        <begin position="154"/>
        <end position="177"/>
    </location>
</feature>
<keyword evidence="9 12" id="KW-0811">Translocation</keyword>
<evidence type="ECO:0000256" key="6">
    <source>
        <dbReference type="ARBA" id="ARBA00022927"/>
    </source>
</evidence>
<keyword evidence="11 12" id="KW-0472">Membrane</keyword>
<evidence type="ECO:0000256" key="11">
    <source>
        <dbReference type="ARBA" id="ARBA00023136"/>
    </source>
</evidence>
<dbReference type="InterPro" id="IPR013875">
    <property type="entry name" value="Pam17"/>
</dbReference>
<evidence type="ECO:0000256" key="9">
    <source>
        <dbReference type="ARBA" id="ARBA00023010"/>
    </source>
</evidence>
<dbReference type="GO" id="GO:0030150">
    <property type="term" value="P:protein import into mitochondrial matrix"/>
    <property type="evidence" value="ECO:0007669"/>
    <property type="project" value="UniProtKB-UniRule"/>
</dbReference>
<evidence type="ECO:0000256" key="12">
    <source>
        <dbReference type="RuleBase" id="RU367146"/>
    </source>
</evidence>
<feature type="transmembrane region" description="Helical" evidence="12">
    <location>
        <begin position="123"/>
        <end position="142"/>
    </location>
</feature>
<evidence type="ECO:0000313" key="14">
    <source>
        <dbReference type="Proteomes" id="UP000478008"/>
    </source>
</evidence>
<comment type="subunit">
    <text evidence="12">Component of the PAM complex.</text>
</comment>
<organism evidence="13 14">
    <name type="scientific">Dekkera bruxellensis</name>
    <name type="common">Brettanomyces custersii</name>
    <dbReference type="NCBI Taxonomy" id="5007"/>
    <lineage>
        <taxon>Eukaryota</taxon>
        <taxon>Fungi</taxon>
        <taxon>Dikarya</taxon>
        <taxon>Ascomycota</taxon>
        <taxon>Saccharomycotina</taxon>
        <taxon>Pichiomycetes</taxon>
        <taxon>Pichiales</taxon>
        <taxon>Pichiaceae</taxon>
        <taxon>Brettanomyces</taxon>
    </lineage>
</organism>
<evidence type="ECO:0000313" key="13">
    <source>
        <dbReference type="EMBL" id="VUG15916.1"/>
    </source>
</evidence>
<keyword evidence="6 12" id="KW-0653">Protein transport</keyword>
<dbReference type="Proteomes" id="UP000478008">
    <property type="component" value="Unassembled WGS sequence"/>
</dbReference>
<reference evidence="13 14" key="1">
    <citation type="submission" date="2019-07" db="EMBL/GenBank/DDBJ databases">
        <authorList>
            <person name="Friedrich A."/>
            <person name="Schacherer J."/>
        </authorList>
    </citation>
    <scope>NUCLEOTIDE SEQUENCE [LARGE SCALE GENOMIC DNA]</scope>
</reference>
<evidence type="ECO:0000256" key="10">
    <source>
        <dbReference type="ARBA" id="ARBA00023128"/>
    </source>
</evidence>
<evidence type="ECO:0000256" key="5">
    <source>
        <dbReference type="ARBA" id="ARBA00022792"/>
    </source>
</evidence>
<comment type="similarity">
    <text evidence="2 12">Belongs to the PAM17 family.</text>
</comment>
<sequence>MFASLRGCRFGIARFGLSVIIPSNGLHSVSRSVFKITSIASKYRRYSGIAGSIRPYTQRTPSVLLRSAVRFASTASKTEVKKAGEKTVVLGSSAIGLSPKEKELAMKLGWEEFLTLRKKQRRISIVSSVIGTLIAMGIAWVWVASKEIDPTETIFGLDAFTVYIGGIMCVGVIGYLLGPPLIGDTVFNLTHRGIMSSYRIKQKMFLKHVRKMRVDASRQSMNIPVPDYYGEKIGSLNDYRQWLRDCNEYRRKAKEFL</sequence>
<name>A0A7D9CUT3_DEKBR</name>
<keyword evidence="3 12" id="KW-0813">Transport</keyword>
<proteinExistence type="inferred from homology"/>
<dbReference type="PANTHER" id="PTHR28021">
    <property type="entry name" value="PRESEQUENCE TRANSLOCATED-ASSOCIATED MOTOR SUBUNIT PAM17, MITOCHONDRIAL"/>
    <property type="match status" value="1"/>
</dbReference>
<comment type="function">
    <text evidence="12">Component of the PAM complex, a complex required for the translocation of transit peptide-containing proteins from the inner membrane into the mitochondrial matrix in an ATP-dependent manner.</text>
</comment>
<evidence type="ECO:0000256" key="4">
    <source>
        <dbReference type="ARBA" id="ARBA00022692"/>
    </source>
</evidence>
<gene>
    <name evidence="13" type="ORF">DEBR0S1_03004G</name>
</gene>